<accession>A0ACB9NNY9</accession>
<gene>
    <name evidence="1" type="ORF">L6164_016544</name>
</gene>
<proteinExistence type="predicted"/>
<sequence length="275" mass="29924">MIIYSRQEAAFGIGGGESESLEESGPHLGISQFFPSDSQNANQPEQLPEGLGQNLDVACPYGQPAARGGTPANDYLLQNPLGTVMDELPSPTPPSPLSFPLTPYPTWNPEEPSAASGLVAPQEIQFPEVVGQPRGESSYELKYQSFEQMGMNPQQEESTPSAELQLGTSNDPPPPQSSVANSFYDPKYEEMGLPVDPHLRMFLAKHDQVCLGFVKRIRNRGGLVELENEAALADAELNYGNRVSNRRGYNSEAIRCQAQLIAQIGVVRWGFGVAF</sequence>
<comment type="caution">
    <text evidence="1">The sequence shown here is derived from an EMBL/GenBank/DDBJ whole genome shotgun (WGS) entry which is preliminary data.</text>
</comment>
<organism evidence="1 2">
    <name type="scientific">Bauhinia variegata</name>
    <name type="common">Purple orchid tree</name>
    <name type="synonym">Phanera variegata</name>
    <dbReference type="NCBI Taxonomy" id="167791"/>
    <lineage>
        <taxon>Eukaryota</taxon>
        <taxon>Viridiplantae</taxon>
        <taxon>Streptophyta</taxon>
        <taxon>Embryophyta</taxon>
        <taxon>Tracheophyta</taxon>
        <taxon>Spermatophyta</taxon>
        <taxon>Magnoliopsida</taxon>
        <taxon>eudicotyledons</taxon>
        <taxon>Gunneridae</taxon>
        <taxon>Pentapetalae</taxon>
        <taxon>rosids</taxon>
        <taxon>fabids</taxon>
        <taxon>Fabales</taxon>
        <taxon>Fabaceae</taxon>
        <taxon>Cercidoideae</taxon>
        <taxon>Cercideae</taxon>
        <taxon>Bauhiniinae</taxon>
        <taxon>Bauhinia</taxon>
    </lineage>
</organism>
<reference evidence="1 2" key="1">
    <citation type="journal article" date="2022" name="DNA Res.">
        <title>Chromosomal-level genome assembly of the orchid tree Bauhinia variegata (Leguminosae; Cercidoideae) supports the allotetraploid origin hypothesis of Bauhinia.</title>
        <authorList>
            <person name="Zhong Y."/>
            <person name="Chen Y."/>
            <person name="Zheng D."/>
            <person name="Pang J."/>
            <person name="Liu Y."/>
            <person name="Luo S."/>
            <person name="Meng S."/>
            <person name="Qian L."/>
            <person name="Wei D."/>
            <person name="Dai S."/>
            <person name="Zhou R."/>
        </authorList>
    </citation>
    <scope>NUCLEOTIDE SEQUENCE [LARGE SCALE GENOMIC DNA]</scope>
    <source>
        <strain evidence="1">BV-YZ2020</strain>
    </source>
</reference>
<protein>
    <submittedName>
        <fullName evidence="1">Uncharacterized protein</fullName>
    </submittedName>
</protein>
<evidence type="ECO:0000313" key="1">
    <source>
        <dbReference type="EMBL" id="KAI4338200.1"/>
    </source>
</evidence>
<name>A0ACB9NNY9_BAUVA</name>
<evidence type="ECO:0000313" key="2">
    <source>
        <dbReference type="Proteomes" id="UP000828941"/>
    </source>
</evidence>
<dbReference type="EMBL" id="CM039431">
    <property type="protein sequence ID" value="KAI4338200.1"/>
    <property type="molecule type" value="Genomic_DNA"/>
</dbReference>
<keyword evidence="2" id="KW-1185">Reference proteome</keyword>
<dbReference type="Proteomes" id="UP000828941">
    <property type="component" value="Chromosome 6"/>
</dbReference>